<feature type="transmembrane region" description="Helical" evidence="2">
    <location>
        <begin position="154"/>
        <end position="173"/>
    </location>
</feature>
<name>A0AAW0QNE9_9PEZI</name>
<protein>
    <submittedName>
        <fullName evidence="3">Uncharacterized protein</fullName>
    </submittedName>
</protein>
<keyword evidence="2" id="KW-0812">Transmembrane</keyword>
<accession>A0AAW0QNE9</accession>
<organism evidence="3 4">
    <name type="scientific">Apiospora kogelbergensis</name>
    <dbReference type="NCBI Taxonomy" id="1337665"/>
    <lineage>
        <taxon>Eukaryota</taxon>
        <taxon>Fungi</taxon>
        <taxon>Dikarya</taxon>
        <taxon>Ascomycota</taxon>
        <taxon>Pezizomycotina</taxon>
        <taxon>Sordariomycetes</taxon>
        <taxon>Xylariomycetidae</taxon>
        <taxon>Amphisphaeriales</taxon>
        <taxon>Apiosporaceae</taxon>
        <taxon>Apiospora</taxon>
    </lineage>
</organism>
<dbReference type="Proteomes" id="UP001392437">
    <property type="component" value="Unassembled WGS sequence"/>
</dbReference>
<sequence>MSSKYMIRIRISILFLTLLSLAIAILNSAHARFAVILRDRARSDYANTTAAILDNKFLSLQSNILIDAIITALAMAAFAIYGAVIVARPRWLHDHESILPTYATSQLVLAFVMIGTGGYLADQVQGFQPSFKRFSANDAVPYYSMMYYGGVAQAGYGSVLILFAITVAVFCFVSAHCEKKQERVEEAAREAAETDNRGRESSRV</sequence>
<feature type="transmembrane region" description="Helical" evidence="2">
    <location>
        <begin position="64"/>
        <end position="87"/>
    </location>
</feature>
<dbReference type="EMBL" id="JAQQWP010000008">
    <property type="protein sequence ID" value="KAK8106721.1"/>
    <property type="molecule type" value="Genomic_DNA"/>
</dbReference>
<dbReference type="AlphaFoldDB" id="A0AAW0QNE9"/>
<evidence type="ECO:0000256" key="2">
    <source>
        <dbReference type="SAM" id="Phobius"/>
    </source>
</evidence>
<evidence type="ECO:0000256" key="1">
    <source>
        <dbReference type="SAM" id="MobiDB-lite"/>
    </source>
</evidence>
<keyword evidence="2" id="KW-1133">Transmembrane helix</keyword>
<proteinExistence type="predicted"/>
<reference evidence="3 4" key="1">
    <citation type="submission" date="2023-01" db="EMBL/GenBank/DDBJ databases">
        <title>Analysis of 21 Apiospora genomes using comparative genomics revels a genus with tremendous synthesis potential of carbohydrate active enzymes and secondary metabolites.</title>
        <authorList>
            <person name="Sorensen T."/>
        </authorList>
    </citation>
    <scope>NUCLEOTIDE SEQUENCE [LARGE SCALE GENOMIC DNA]</scope>
    <source>
        <strain evidence="3 4">CBS 117206</strain>
    </source>
</reference>
<gene>
    <name evidence="3" type="ORF">PG999_010080</name>
</gene>
<keyword evidence="2" id="KW-0472">Membrane</keyword>
<evidence type="ECO:0000313" key="4">
    <source>
        <dbReference type="Proteomes" id="UP001392437"/>
    </source>
</evidence>
<keyword evidence="4" id="KW-1185">Reference proteome</keyword>
<comment type="caution">
    <text evidence="3">The sequence shown here is derived from an EMBL/GenBank/DDBJ whole genome shotgun (WGS) entry which is preliminary data.</text>
</comment>
<evidence type="ECO:0000313" key="3">
    <source>
        <dbReference type="EMBL" id="KAK8106721.1"/>
    </source>
</evidence>
<feature type="region of interest" description="Disordered" evidence="1">
    <location>
        <begin position="184"/>
        <end position="204"/>
    </location>
</feature>
<feature type="transmembrane region" description="Helical" evidence="2">
    <location>
        <begin position="99"/>
        <end position="121"/>
    </location>
</feature>